<reference evidence="1 2" key="1">
    <citation type="submission" date="2021-01" db="EMBL/GenBank/DDBJ databases">
        <title>Genomic Encyclopedia of Type Strains, Phase IV (KMG-IV): sequencing the most valuable type-strain genomes for metagenomic binning, comparative biology and taxonomic classification.</title>
        <authorList>
            <person name="Goeker M."/>
        </authorList>
    </citation>
    <scope>NUCLEOTIDE SEQUENCE [LARGE SCALE GENOMIC DNA]</scope>
    <source>
        <strain evidence="1 2">DSM 27382</strain>
    </source>
</reference>
<dbReference type="EMBL" id="JAFBEH010000018">
    <property type="protein sequence ID" value="MBM7642739.1"/>
    <property type="molecule type" value="Genomic_DNA"/>
</dbReference>
<proteinExistence type="predicted"/>
<dbReference type="RefSeq" id="WP_205009577.1">
    <property type="nucleotide sequence ID" value="NZ_JAFBEH010000018.1"/>
</dbReference>
<dbReference type="Proteomes" id="UP000697472">
    <property type="component" value="Unassembled WGS sequence"/>
</dbReference>
<gene>
    <name evidence="1" type="ORF">JOC28_001036</name>
</gene>
<accession>A0ABS2PTA3</accession>
<protein>
    <submittedName>
        <fullName evidence="1">Urocanate hydratase</fullName>
    </submittedName>
</protein>
<evidence type="ECO:0000313" key="2">
    <source>
        <dbReference type="Proteomes" id="UP000697472"/>
    </source>
</evidence>
<evidence type="ECO:0000313" key="1">
    <source>
        <dbReference type="EMBL" id="MBM7642739.1"/>
    </source>
</evidence>
<keyword evidence="2" id="KW-1185">Reference proteome</keyword>
<name>A0ABS2PTA3_9STRE</name>
<sequence>MSELTTSTSKALKGTETDFKKLKKDLEKTLIKTVHAPLILQKKGSIISDYDQKIDNAVKDGKSAITSIVNQLDTSIKGDGRKALEETVNKHKDDYDKV</sequence>
<comment type="caution">
    <text evidence="1">The sequence shown here is derived from an EMBL/GenBank/DDBJ whole genome shotgun (WGS) entry which is preliminary data.</text>
</comment>
<organism evidence="1 2">
    <name type="scientific">Streptococcus loxodontisalivarius</name>
    <dbReference type="NCBI Taxonomy" id="1349415"/>
    <lineage>
        <taxon>Bacteria</taxon>
        <taxon>Bacillati</taxon>
        <taxon>Bacillota</taxon>
        <taxon>Bacilli</taxon>
        <taxon>Lactobacillales</taxon>
        <taxon>Streptococcaceae</taxon>
        <taxon>Streptococcus</taxon>
    </lineage>
</organism>